<evidence type="ECO:0000313" key="7">
    <source>
        <dbReference type="Proteomes" id="UP000014500"/>
    </source>
</evidence>
<evidence type="ECO:0000259" key="5">
    <source>
        <dbReference type="PROSITE" id="PS00799"/>
    </source>
</evidence>
<comment type="subcellular location">
    <subcellularLocation>
        <location evidence="1">Secreted</location>
    </subcellularLocation>
</comment>
<proteinExistence type="inferred from homology"/>
<dbReference type="InterPro" id="IPR037277">
    <property type="entry name" value="Granulin_sf"/>
</dbReference>
<dbReference type="PANTHER" id="PTHR12274">
    <property type="entry name" value="GRANULIN"/>
    <property type="match status" value="1"/>
</dbReference>
<keyword evidence="4" id="KW-1015">Disulfide bond</keyword>
<dbReference type="HOGENOM" id="CLU_2018080_0_0_1"/>
<dbReference type="EMBL" id="JH430223">
    <property type="status" value="NOT_ANNOTATED_CDS"/>
    <property type="molecule type" value="Genomic_DNA"/>
</dbReference>
<dbReference type="Pfam" id="PF00396">
    <property type="entry name" value="Granulin"/>
    <property type="match status" value="1"/>
</dbReference>
<dbReference type="PROSITE" id="PS00799">
    <property type="entry name" value="GRANULINS"/>
    <property type="match status" value="1"/>
</dbReference>
<evidence type="ECO:0000313" key="6">
    <source>
        <dbReference type="EnsemblMetazoa" id="SMAR000904-PA"/>
    </source>
</evidence>
<dbReference type="InterPro" id="IPR000118">
    <property type="entry name" value="Granulin"/>
</dbReference>
<dbReference type="AlphaFoldDB" id="T1IJ47"/>
<sequence>MLVGFSVRPVIDNALMEVTATMGVRVANFQQVDGYGCCPYPSATCCSDGAHCCPEGYTCNVAHGKCNPQSLLARLQYGQSEMRTKIPAIKSESNRWRNEIRINRDVLFCHLMKKICNIKTYKS</sequence>
<name>T1IJ47_STRMM</name>
<evidence type="ECO:0000256" key="3">
    <source>
        <dbReference type="ARBA" id="ARBA00022525"/>
    </source>
</evidence>
<accession>T1IJ47</accession>
<feature type="domain" description="Granulins" evidence="5">
    <location>
        <begin position="46"/>
        <end position="59"/>
    </location>
</feature>
<comment type="similarity">
    <text evidence="2">Belongs to the granulin family.</text>
</comment>
<dbReference type="InterPro" id="IPR039036">
    <property type="entry name" value="Granulin_fam"/>
</dbReference>
<evidence type="ECO:0000256" key="4">
    <source>
        <dbReference type="ARBA" id="ARBA00023157"/>
    </source>
</evidence>
<dbReference type="PANTHER" id="PTHR12274:SF3">
    <property type="entry name" value="PROGRANULIN"/>
    <property type="match status" value="1"/>
</dbReference>
<evidence type="ECO:0000256" key="1">
    <source>
        <dbReference type="ARBA" id="ARBA00004613"/>
    </source>
</evidence>
<evidence type="ECO:0000256" key="2">
    <source>
        <dbReference type="ARBA" id="ARBA00010093"/>
    </source>
</evidence>
<keyword evidence="3" id="KW-0964">Secreted</keyword>
<dbReference type="SMART" id="SM00277">
    <property type="entry name" value="GRAN"/>
    <property type="match status" value="1"/>
</dbReference>
<reference evidence="6" key="2">
    <citation type="submission" date="2015-02" db="UniProtKB">
        <authorList>
            <consortium name="EnsemblMetazoa"/>
        </authorList>
    </citation>
    <scope>IDENTIFICATION</scope>
</reference>
<reference evidence="7" key="1">
    <citation type="submission" date="2011-05" db="EMBL/GenBank/DDBJ databases">
        <authorList>
            <person name="Richards S.R."/>
            <person name="Qu J."/>
            <person name="Jiang H."/>
            <person name="Jhangiani S.N."/>
            <person name="Agravi P."/>
            <person name="Goodspeed R."/>
            <person name="Gross S."/>
            <person name="Mandapat C."/>
            <person name="Jackson L."/>
            <person name="Mathew T."/>
            <person name="Pu L."/>
            <person name="Thornton R."/>
            <person name="Saada N."/>
            <person name="Wilczek-Boney K.B."/>
            <person name="Lee S."/>
            <person name="Kovar C."/>
            <person name="Wu Y."/>
            <person name="Scherer S.E."/>
            <person name="Worley K.C."/>
            <person name="Muzny D.M."/>
            <person name="Gibbs R."/>
        </authorList>
    </citation>
    <scope>NUCLEOTIDE SEQUENCE</scope>
    <source>
        <strain evidence="7">Brora</strain>
    </source>
</reference>
<protein>
    <recommendedName>
        <fullName evidence="5">Granulins domain-containing protein</fullName>
    </recommendedName>
</protein>
<keyword evidence="7" id="KW-1185">Reference proteome</keyword>
<dbReference type="Gene3D" id="2.10.25.160">
    <property type="entry name" value="Granulin"/>
    <property type="match status" value="1"/>
</dbReference>
<organism evidence="6 7">
    <name type="scientific">Strigamia maritima</name>
    <name type="common">European centipede</name>
    <name type="synonym">Geophilus maritimus</name>
    <dbReference type="NCBI Taxonomy" id="126957"/>
    <lineage>
        <taxon>Eukaryota</taxon>
        <taxon>Metazoa</taxon>
        <taxon>Ecdysozoa</taxon>
        <taxon>Arthropoda</taxon>
        <taxon>Myriapoda</taxon>
        <taxon>Chilopoda</taxon>
        <taxon>Pleurostigmophora</taxon>
        <taxon>Geophilomorpha</taxon>
        <taxon>Linotaeniidae</taxon>
        <taxon>Strigamia</taxon>
    </lineage>
</organism>
<dbReference type="EnsemblMetazoa" id="SMAR000904-RA">
    <property type="protein sequence ID" value="SMAR000904-PA"/>
    <property type="gene ID" value="SMAR000904"/>
</dbReference>
<dbReference type="GO" id="GO:0005576">
    <property type="term" value="C:extracellular region"/>
    <property type="evidence" value="ECO:0007669"/>
    <property type="project" value="UniProtKB-SubCell"/>
</dbReference>
<dbReference type="Proteomes" id="UP000014500">
    <property type="component" value="Unassembled WGS sequence"/>
</dbReference>